<evidence type="ECO:0000313" key="1">
    <source>
        <dbReference type="EMBL" id="MEL3959479.1"/>
    </source>
</evidence>
<comment type="caution">
    <text evidence="1">The sequence shown here is derived from an EMBL/GenBank/DDBJ whole genome shotgun (WGS) entry which is preliminary data.</text>
</comment>
<sequence length="121" mass="14637">MEVLAVAKLKYKEPEYGSDKLILEIKFKEVGKLFRRKIERVLVASYYWDRETGDCVYEENFNDLLLYYVNDKILLKTEVEEEVKKYFEKKKIGMSEKDKLRQFKKQLKEFGQIHVKVDIEE</sequence>
<accession>A0ABU9K4K0</accession>
<gene>
    <name evidence="1" type="ORF">NST17_20215</name>
</gene>
<reference evidence="1 2" key="1">
    <citation type="submission" date="2024-03" db="EMBL/GenBank/DDBJ databases">
        <title>Bacilli Hybrid Assemblies.</title>
        <authorList>
            <person name="Kovac J."/>
        </authorList>
    </citation>
    <scope>NUCLEOTIDE SEQUENCE [LARGE SCALE GENOMIC DNA]</scope>
    <source>
        <strain evidence="1 2">FSL M8-0022</strain>
    </source>
</reference>
<proteinExistence type="predicted"/>
<keyword evidence="2" id="KW-1185">Reference proteome</keyword>
<dbReference type="EMBL" id="JBBYAK010000002">
    <property type="protein sequence ID" value="MEL3959479.1"/>
    <property type="molecule type" value="Genomic_DNA"/>
</dbReference>
<dbReference type="RefSeq" id="WP_342021114.1">
    <property type="nucleotide sequence ID" value="NZ_JBBYAK010000002.1"/>
</dbReference>
<protein>
    <submittedName>
        <fullName evidence="1">Uncharacterized protein</fullName>
    </submittedName>
</protein>
<evidence type="ECO:0000313" key="2">
    <source>
        <dbReference type="Proteomes" id="UP001459714"/>
    </source>
</evidence>
<organism evidence="1 2">
    <name type="scientific">Caldifermentibacillus hisashii</name>
    <dbReference type="NCBI Taxonomy" id="996558"/>
    <lineage>
        <taxon>Bacteria</taxon>
        <taxon>Bacillati</taxon>
        <taxon>Bacillota</taxon>
        <taxon>Bacilli</taxon>
        <taxon>Bacillales</taxon>
        <taxon>Bacillaceae</taxon>
        <taxon>Caldifermentibacillus</taxon>
    </lineage>
</organism>
<dbReference type="Proteomes" id="UP001459714">
    <property type="component" value="Unassembled WGS sequence"/>
</dbReference>
<name>A0ABU9K4K0_9BACI</name>